<protein>
    <submittedName>
        <fullName evidence="3">Uncharacterized protein</fullName>
    </submittedName>
</protein>
<dbReference type="Pfam" id="PF26640">
    <property type="entry name" value="DUF8212"/>
    <property type="match status" value="1"/>
</dbReference>
<dbReference type="OrthoDB" id="20872at2759"/>
<gene>
    <name evidence="3" type="ORF">E0Z10_g7818</name>
</gene>
<accession>A0A4Z0YPP0</accession>
<dbReference type="Pfam" id="PF06985">
    <property type="entry name" value="HET"/>
    <property type="match status" value="1"/>
</dbReference>
<dbReference type="EMBL" id="SKBN01000193">
    <property type="protein sequence ID" value="TGJ80950.1"/>
    <property type="molecule type" value="Genomic_DNA"/>
</dbReference>
<comment type="caution">
    <text evidence="3">The sequence shown here is derived from an EMBL/GenBank/DDBJ whole genome shotgun (WGS) entry which is preliminary data.</text>
</comment>
<evidence type="ECO:0000313" key="3">
    <source>
        <dbReference type="EMBL" id="TGJ80950.1"/>
    </source>
</evidence>
<reference evidence="3 4" key="1">
    <citation type="submission" date="2019-03" db="EMBL/GenBank/DDBJ databases">
        <title>Draft genome sequence of Xylaria hypoxylon DSM 108379, a ubiquitous saprotrophic-parasitic fungi on hardwood.</title>
        <authorList>
            <person name="Buettner E."/>
            <person name="Leonhardt S."/>
            <person name="Gebauer A.M."/>
            <person name="Liers C."/>
            <person name="Hofrichter M."/>
            <person name="Kellner H."/>
        </authorList>
    </citation>
    <scope>NUCLEOTIDE SEQUENCE [LARGE SCALE GENOMIC DNA]</scope>
    <source>
        <strain evidence="3 4">DSM 108379</strain>
    </source>
</reference>
<dbReference type="AlphaFoldDB" id="A0A4Z0YPP0"/>
<keyword evidence="4" id="KW-1185">Reference proteome</keyword>
<evidence type="ECO:0000313" key="4">
    <source>
        <dbReference type="Proteomes" id="UP000297716"/>
    </source>
</evidence>
<dbReference type="Proteomes" id="UP000297716">
    <property type="component" value="Unassembled WGS sequence"/>
</dbReference>
<feature type="domain" description="Heterokaryon incompatibility" evidence="1">
    <location>
        <begin position="22"/>
        <end position="113"/>
    </location>
</feature>
<evidence type="ECO:0000259" key="2">
    <source>
        <dbReference type="Pfam" id="PF26640"/>
    </source>
</evidence>
<sequence>MWLIDTALLELRFHATLVPRSYAILSHTWIEEEEVSFQEFQDIDIRCRKNGFQKITAVCELARLRGLGWCWVDTCCIDKTSSAELSEAINSMFRWYKESAVCFAYLRDLLPDSLDKRAGSFDQDLATCIWFRRGWTLQELIAPRELEFFDKDWNIRGTKAELIGTLHNITGVSTRVLENSDRLRETPAGTRMSWAADRQTKRVEDIAYCLLGIFDIYMPLIYGEGERAFTRLQEEIIKDKHDLSIFAWKAEPNGQRFRGLLARSPSEFRLCRDAQLSYHLKMTTEYYITNRGIRLYTLLGTDGAGNYLLPLGCTLRDEANQSSKKRDTLDDKDSIGVYLKKAPNYGMVRAHPDKLHTYTGWTSSMISKHGSKRIHAPQDLTVYDCSAIDEQHHLSIRIGESNFPFEIKSTGPDDSWDANSQMFITMADQRFTGYCRLRITPSRRSSFECILVCGLMRIPSIDKNSIRVNDDGLHVRAWCSVFSSPSSMWAELCDLTKGQEAQDLLHLRNMVDKKVGKCDSDRCVSETTSEIVLLSVSAEKERNHGIWSFRIDVSVDCIPRRPQRKDEKLYKLRDDGELTNGKIMKS</sequence>
<proteinExistence type="predicted"/>
<evidence type="ECO:0000259" key="1">
    <source>
        <dbReference type="Pfam" id="PF06985"/>
    </source>
</evidence>
<dbReference type="PANTHER" id="PTHR10622:SF12">
    <property type="entry name" value="HET DOMAIN-CONTAINING PROTEIN"/>
    <property type="match status" value="1"/>
</dbReference>
<dbReference type="InterPro" id="IPR058525">
    <property type="entry name" value="DUF8212"/>
</dbReference>
<dbReference type="InterPro" id="IPR010730">
    <property type="entry name" value="HET"/>
</dbReference>
<dbReference type="STRING" id="37992.A0A4Z0YPP0"/>
<dbReference type="PANTHER" id="PTHR10622">
    <property type="entry name" value="HET DOMAIN-CONTAINING PROTEIN"/>
    <property type="match status" value="1"/>
</dbReference>
<name>A0A4Z0YPP0_9PEZI</name>
<feature type="domain" description="DUF8212" evidence="2">
    <location>
        <begin position="227"/>
        <end position="250"/>
    </location>
</feature>
<organism evidence="3 4">
    <name type="scientific">Xylaria hypoxylon</name>
    <dbReference type="NCBI Taxonomy" id="37992"/>
    <lineage>
        <taxon>Eukaryota</taxon>
        <taxon>Fungi</taxon>
        <taxon>Dikarya</taxon>
        <taxon>Ascomycota</taxon>
        <taxon>Pezizomycotina</taxon>
        <taxon>Sordariomycetes</taxon>
        <taxon>Xylariomycetidae</taxon>
        <taxon>Xylariales</taxon>
        <taxon>Xylariaceae</taxon>
        <taxon>Xylaria</taxon>
    </lineage>
</organism>